<feature type="region of interest" description="Disordered" evidence="1">
    <location>
        <begin position="52"/>
        <end position="80"/>
    </location>
</feature>
<evidence type="ECO:0000256" key="1">
    <source>
        <dbReference type="SAM" id="MobiDB-lite"/>
    </source>
</evidence>
<dbReference type="EMBL" id="BSOS01000026">
    <property type="protein sequence ID" value="GLR66609.1"/>
    <property type="molecule type" value="Genomic_DNA"/>
</dbReference>
<organism evidence="2 3">
    <name type="scientific">Acidocella aquatica</name>
    <dbReference type="NCBI Taxonomy" id="1922313"/>
    <lineage>
        <taxon>Bacteria</taxon>
        <taxon>Pseudomonadati</taxon>
        <taxon>Pseudomonadota</taxon>
        <taxon>Alphaproteobacteria</taxon>
        <taxon>Acetobacterales</taxon>
        <taxon>Acidocellaceae</taxon>
        <taxon>Acidocella</taxon>
    </lineage>
</organism>
<evidence type="ECO:0000313" key="2">
    <source>
        <dbReference type="EMBL" id="GLR66609.1"/>
    </source>
</evidence>
<comment type="caution">
    <text evidence="2">The sequence shown here is derived from an EMBL/GenBank/DDBJ whole genome shotgun (WGS) entry which is preliminary data.</text>
</comment>
<gene>
    <name evidence="2" type="ORF">GCM10010909_12890</name>
</gene>
<keyword evidence="3" id="KW-1185">Reference proteome</keyword>
<evidence type="ECO:0000313" key="3">
    <source>
        <dbReference type="Proteomes" id="UP001156641"/>
    </source>
</evidence>
<feature type="region of interest" description="Disordered" evidence="1">
    <location>
        <begin position="1"/>
        <end position="30"/>
    </location>
</feature>
<reference evidence="3" key="1">
    <citation type="journal article" date="2019" name="Int. J. Syst. Evol. Microbiol.">
        <title>The Global Catalogue of Microorganisms (GCM) 10K type strain sequencing project: providing services to taxonomists for standard genome sequencing and annotation.</title>
        <authorList>
            <consortium name="The Broad Institute Genomics Platform"/>
            <consortium name="The Broad Institute Genome Sequencing Center for Infectious Disease"/>
            <person name="Wu L."/>
            <person name="Ma J."/>
        </authorList>
    </citation>
    <scope>NUCLEOTIDE SEQUENCE [LARGE SCALE GENOMIC DNA]</scope>
    <source>
        <strain evidence="3">NBRC 112502</strain>
    </source>
</reference>
<dbReference type="RefSeq" id="WP_284257313.1">
    <property type="nucleotide sequence ID" value="NZ_BSOS01000026.1"/>
</dbReference>
<sequence length="273" mass="30105">MNAFNNLENPGPQPEAAKTKPSLFIRAGRGRTGGSTGLDLVIQRARFQGRRVKPLDGDRRSKTLSTLYPSADEFGDPIEDGASFPVSDELPDIKEWLKGEFDEMVGEGVSRALDLSGGDRVMQEFVRDLALNEFCLHHGITPTVALFLGPDIEDFRHATEILKSGEFPAERTILVLNEGVIRHGQTTEGAFLPIMMTREFDALTDAGVRTSFLRRLSCMSVLRERGVGFYEAAAGRTDKAGLKSSPTLAFMVKTWLAAFERDLDEGKVADWLP</sequence>
<proteinExistence type="predicted"/>
<dbReference type="Proteomes" id="UP001156641">
    <property type="component" value="Unassembled WGS sequence"/>
</dbReference>
<accession>A0ABQ6A2B2</accession>
<name>A0ABQ6A2B2_9PROT</name>
<protein>
    <submittedName>
        <fullName evidence="2">Uncharacterized protein</fullName>
    </submittedName>
</protein>